<evidence type="ECO:0000256" key="2">
    <source>
        <dbReference type="ARBA" id="ARBA00022771"/>
    </source>
</evidence>
<dbReference type="Pfam" id="PF23209">
    <property type="entry name" value="IDM1_C"/>
    <property type="match status" value="1"/>
</dbReference>
<organism evidence="7 8">
    <name type="scientific">Protea cynaroides</name>
    <dbReference type="NCBI Taxonomy" id="273540"/>
    <lineage>
        <taxon>Eukaryota</taxon>
        <taxon>Viridiplantae</taxon>
        <taxon>Streptophyta</taxon>
        <taxon>Embryophyta</taxon>
        <taxon>Tracheophyta</taxon>
        <taxon>Spermatophyta</taxon>
        <taxon>Magnoliopsida</taxon>
        <taxon>Proteales</taxon>
        <taxon>Proteaceae</taxon>
        <taxon>Protea</taxon>
    </lineage>
</organism>
<dbReference type="InterPro" id="IPR016181">
    <property type="entry name" value="Acyl_CoA_acyltransferase"/>
</dbReference>
<protein>
    <recommendedName>
        <fullName evidence="9">PHD finger transcription factor</fullName>
    </recommendedName>
</protein>
<dbReference type="InterPro" id="IPR042163">
    <property type="entry name" value="PHF12"/>
</dbReference>
<dbReference type="EMBL" id="JAMYWD010000012">
    <property type="protein sequence ID" value="KAJ4952174.1"/>
    <property type="molecule type" value="Genomic_DNA"/>
</dbReference>
<dbReference type="InterPro" id="IPR000182">
    <property type="entry name" value="GNAT_dom"/>
</dbReference>
<dbReference type="PROSITE" id="PS01359">
    <property type="entry name" value="ZF_PHD_1"/>
    <property type="match status" value="1"/>
</dbReference>
<dbReference type="Gene3D" id="3.30.40.10">
    <property type="entry name" value="Zinc/RING finger domain, C3HC4 (zinc finger)"/>
    <property type="match status" value="1"/>
</dbReference>
<evidence type="ECO:0000256" key="1">
    <source>
        <dbReference type="ARBA" id="ARBA00022723"/>
    </source>
</evidence>
<dbReference type="Pfam" id="PF05641">
    <property type="entry name" value="Agenet"/>
    <property type="match status" value="1"/>
</dbReference>
<dbReference type="Pfam" id="PF00628">
    <property type="entry name" value="PHD"/>
    <property type="match status" value="1"/>
</dbReference>
<dbReference type="PANTHER" id="PTHR46309">
    <property type="entry name" value="PHD FINGER PROTEIN 12"/>
    <property type="match status" value="1"/>
</dbReference>
<keyword evidence="8" id="KW-1185">Reference proteome</keyword>
<dbReference type="InterPro" id="IPR014002">
    <property type="entry name" value="Agenet_dom_plant"/>
</dbReference>
<evidence type="ECO:0000259" key="6">
    <source>
        <dbReference type="PROSITE" id="PS51186"/>
    </source>
</evidence>
<evidence type="ECO:0008006" key="9">
    <source>
        <dbReference type="Google" id="ProtNLM"/>
    </source>
</evidence>
<dbReference type="InterPro" id="IPR056511">
    <property type="entry name" value="IDM1_C"/>
</dbReference>
<dbReference type="SMART" id="SM00249">
    <property type="entry name" value="PHD"/>
    <property type="match status" value="2"/>
</dbReference>
<sequence length="1055" mass="120564">MKRRKQLLLNEKVEVRQFEEGLRGSWHSGVVVGVSYLCRSVRYDELLCETGDSKLVEAIPVTKTVEGLFVRRCGVPATYRGRIRPQPSPSAASDTHRTNFTYGLCVDAFFENAWWEGVVFDRDEGAEERSVFFPDEGDELKFNVRDLRVSREWDELLGTWRDRGVWVLMELAERFDQERPSSPFLKKVWFLLRSNAGFVKKISEWTCGVQNLWSKFLMGVLPQIAVEDRQQTIGHHNIPVVFSGNKGKQLKNSQQTDVDFQLRSPYFLRSNSNGFHIGDLTRARGKTLYVCRRWKEQSIDLQLESQGNHQAVGREHLFSSSRCRNALIGDDATLTERNQFVTKGRNSNTLQKAKDNMDLQAFAVGKGNLGGFPVDSSGHGIVLPKERQPLKVKDMVDDAAFMGSNSSRKCIGNRFPVDCAIQSEVSESYAVPPEQKSNNGNLMKKKSKALPTDVPADKGLLVDNLNSKREKANAGSLMARNIVKEDNTNASSIECFHQSVGKVSFVLPNHMRQSIKKTTSRRKFEPLLIHESKDNEFGIHNSRERFDLKADDLWLQESQCIFERQNRKTRYQCRSNGSITPVCSQQKRKGKGSCVIKEKGSLVRGRSDLKKFQQVDNNIESQPNGDQKAFDALPKHDEVITRRRGPLRFSGYDKKARLKDMVSRPQKRRRRCDSYHRSDTICAACHYGGMLILCDSCRSSYHLSCVGIEDVPNEDWFCPSCRCGICGLRSSSSSDQSFSGICYQCSRQYHVDCLSSRELPISGSRPKNFCGEKCFQIFGHLHRILGKSNPTSIEGLSWTLLRSGKNDYFVEALPKIDCRAKLSHARNIMRECFQPIIEPHSKRNIVVDILFNRTSKFKRLDFQGFYTMVLQKGDEVICVATVRIHGLTVAEMPLISTGFKYRQQGMCRLLVNELEKMLNQLGVERLVLPAVPHLSQTWQNSFGFIEMLHEERLELLGFHLLVFQGTTMYQKFLTKSMTTKKSKGFVGMLKNSGMDSGFHKEKENQVSNCDRRFCGFYYKRKQRNKIIGKENMVENCNGTKDAYKYVYKRRRTLLG</sequence>
<accession>A0A9Q0JTE9</accession>
<evidence type="ECO:0000259" key="5">
    <source>
        <dbReference type="PROSITE" id="PS50016"/>
    </source>
</evidence>
<feature type="domain" description="PHD-type" evidence="5">
    <location>
        <begin position="679"/>
        <end position="724"/>
    </location>
</feature>
<dbReference type="SUPFAM" id="SSF55729">
    <property type="entry name" value="Acyl-CoA N-acyltransferases (Nat)"/>
    <property type="match status" value="1"/>
</dbReference>
<dbReference type="SMART" id="SM00743">
    <property type="entry name" value="Agenet"/>
    <property type="match status" value="2"/>
</dbReference>
<evidence type="ECO:0000256" key="4">
    <source>
        <dbReference type="PROSITE-ProRule" id="PRU00146"/>
    </source>
</evidence>
<dbReference type="InterPro" id="IPR008395">
    <property type="entry name" value="Agenet-like_dom"/>
</dbReference>
<comment type="caution">
    <text evidence="7">The sequence shown here is derived from an EMBL/GenBank/DDBJ whole genome shotgun (WGS) entry which is preliminary data.</text>
</comment>
<dbReference type="GO" id="GO:0016747">
    <property type="term" value="F:acyltransferase activity, transferring groups other than amino-acyl groups"/>
    <property type="evidence" value="ECO:0007669"/>
    <property type="project" value="InterPro"/>
</dbReference>
<dbReference type="SUPFAM" id="SSF57903">
    <property type="entry name" value="FYVE/PHD zinc finger"/>
    <property type="match status" value="1"/>
</dbReference>
<proteinExistence type="predicted"/>
<dbReference type="PANTHER" id="PTHR46309:SF14">
    <property type="entry name" value="PHD-TYPE DOMAIN-CONTAINING PROTEIN"/>
    <property type="match status" value="1"/>
</dbReference>
<dbReference type="Proteomes" id="UP001141806">
    <property type="component" value="Unassembled WGS sequence"/>
</dbReference>
<dbReference type="InterPro" id="IPR013083">
    <property type="entry name" value="Znf_RING/FYVE/PHD"/>
</dbReference>
<dbReference type="AlphaFoldDB" id="A0A9Q0JTE9"/>
<dbReference type="InterPro" id="IPR019786">
    <property type="entry name" value="Zinc_finger_PHD-type_CS"/>
</dbReference>
<dbReference type="InterPro" id="IPR019787">
    <property type="entry name" value="Znf_PHD-finger"/>
</dbReference>
<evidence type="ECO:0000313" key="7">
    <source>
        <dbReference type="EMBL" id="KAJ4952174.1"/>
    </source>
</evidence>
<dbReference type="InterPro" id="IPR001965">
    <property type="entry name" value="Znf_PHD"/>
</dbReference>
<name>A0A9Q0JTE9_9MAGN</name>
<dbReference type="GO" id="GO:0003714">
    <property type="term" value="F:transcription corepressor activity"/>
    <property type="evidence" value="ECO:0007669"/>
    <property type="project" value="InterPro"/>
</dbReference>
<dbReference type="PROSITE" id="PS51186">
    <property type="entry name" value="GNAT"/>
    <property type="match status" value="1"/>
</dbReference>
<dbReference type="GO" id="GO:0006357">
    <property type="term" value="P:regulation of transcription by RNA polymerase II"/>
    <property type="evidence" value="ECO:0007669"/>
    <property type="project" value="TreeGrafter"/>
</dbReference>
<dbReference type="GO" id="GO:0005634">
    <property type="term" value="C:nucleus"/>
    <property type="evidence" value="ECO:0007669"/>
    <property type="project" value="TreeGrafter"/>
</dbReference>
<dbReference type="PROSITE" id="PS50016">
    <property type="entry name" value="ZF_PHD_2"/>
    <property type="match status" value="1"/>
</dbReference>
<dbReference type="OrthoDB" id="429143at2759"/>
<reference evidence="7" key="1">
    <citation type="journal article" date="2023" name="Plant J.">
        <title>The genome of the king protea, Protea cynaroides.</title>
        <authorList>
            <person name="Chang J."/>
            <person name="Duong T.A."/>
            <person name="Schoeman C."/>
            <person name="Ma X."/>
            <person name="Roodt D."/>
            <person name="Barker N."/>
            <person name="Li Z."/>
            <person name="Van de Peer Y."/>
            <person name="Mizrachi E."/>
        </authorList>
    </citation>
    <scope>NUCLEOTIDE SEQUENCE</scope>
    <source>
        <tissue evidence="7">Young leaves</tissue>
    </source>
</reference>
<dbReference type="GO" id="GO:0008270">
    <property type="term" value="F:zinc ion binding"/>
    <property type="evidence" value="ECO:0007669"/>
    <property type="project" value="UniProtKB-KW"/>
</dbReference>
<keyword evidence="1" id="KW-0479">Metal-binding</keyword>
<keyword evidence="3" id="KW-0862">Zinc</keyword>
<gene>
    <name evidence="7" type="ORF">NE237_029006</name>
</gene>
<evidence type="ECO:0000256" key="3">
    <source>
        <dbReference type="ARBA" id="ARBA00022833"/>
    </source>
</evidence>
<evidence type="ECO:0000313" key="8">
    <source>
        <dbReference type="Proteomes" id="UP001141806"/>
    </source>
</evidence>
<keyword evidence="2 4" id="KW-0863">Zinc-finger</keyword>
<feature type="domain" description="N-acetyltransferase" evidence="6">
    <location>
        <begin position="808"/>
        <end position="978"/>
    </location>
</feature>
<dbReference type="InterPro" id="IPR011011">
    <property type="entry name" value="Znf_FYVE_PHD"/>
</dbReference>